<name>A0A9W7E9M8_9STRA</name>
<organism evidence="2 3">
    <name type="scientific">Triparma retinervis</name>
    <dbReference type="NCBI Taxonomy" id="2557542"/>
    <lineage>
        <taxon>Eukaryota</taxon>
        <taxon>Sar</taxon>
        <taxon>Stramenopiles</taxon>
        <taxon>Ochrophyta</taxon>
        <taxon>Bolidophyceae</taxon>
        <taxon>Parmales</taxon>
        <taxon>Triparmaceae</taxon>
        <taxon>Triparma</taxon>
    </lineage>
</organism>
<dbReference type="SMART" id="SM00248">
    <property type="entry name" value="ANK"/>
    <property type="match status" value="2"/>
</dbReference>
<keyword evidence="3" id="KW-1185">Reference proteome</keyword>
<keyword evidence="1" id="KW-0732">Signal</keyword>
<comment type="caution">
    <text evidence="2">The sequence shown here is derived from an EMBL/GenBank/DDBJ whole genome shotgun (WGS) entry which is preliminary data.</text>
</comment>
<proteinExistence type="predicted"/>
<accession>A0A9W7E9M8</accession>
<evidence type="ECO:0000313" key="3">
    <source>
        <dbReference type="Proteomes" id="UP001165082"/>
    </source>
</evidence>
<protein>
    <submittedName>
        <fullName evidence="2">Uncharacterized protein</fullName>
    </submittedName>
</protein>
<feature type="chain" id="PRO_5040975881" evidence="1">
    <location>
        <begin position="18"/>
        <end position="187"/>
    </location>
</feature>
<gene>
    <name evidence="2" type="ORF">TrRE_jg9123</name>
</gene>
<dbReference type="InterPro" id="IPR036770">
    <property type="entry name" value="Ankyrin_rpt-contain_sf"/>
</dbReference>
<dbReference type="InterPro" id="IPR002110">
    <property type="entry name" value="Ankyrin_rpt"/>
</dbReference>
<feature type="signal peptide" evidence="1">
    <location>
        <begin position="1"/>
        <end position="17"/>
    </location>
</feature>
<sequence>MPFRALYLFSLVSSVLALSKHSGFHSLAPPETYLEACAAGDQLWFKQNYPNAIEPYVVNKVNSAGESCLHLVAKSSGPGAVEVTRRFINSGGRFNAKMRTKTGDNPTALAVHVEYGNYDAMQLMLEAHAWTNITFRYNGGAEEDITVMDVALGLARGKDEGTAEMKMVRLLQKYGAKTKDGQIVERK</sequence>
<dbReference type="Gene3D" id="1.25.40.20">
    <property type="entry name" value="Ankyrin repeat-containing domain"/>
    <property type="match status" value="1"/>
</dbReference>
<dbReference type="SUPFAM" id="SSF48403">
    <property type="entry name" value="Ankyrin repeat"/>
    <property type="match status" value="1"/>
</dbReference>
<dbReference type="AlphaFoldDB" id="A0A9W7E9M8"/>
<dbReference type="EMBL" id="BRXZ01001394">
    <property type="protein sequence ID" value="GMH70115.1"/>
    <property type="molecule type" value="Genomic_DNA"/>
</dbReference>
<reference evidence="2" key="1">
    <citation type="submission" date="2022-07" db="EMBL/GenBank/DDBJ databases">
        <title>Genome analysis of Parmales, a sister group of diatoms, reveals the evolutionary specialization of diatoms from phago-mixotrophs to photoautotrophs.</title>
        <authorList>
            <person name="Ban H."/>
            <person name="Sato S."/>
            <person name="Yoshikawa S."/>
            <person name="Kazumasa Y."/>
            <person name="Nakamura Y."/>
            <person name="Ichinomiya M."/>
            <person name="Saitoh K."/>
            <person name="Sato N."/>
            <person name="Blanc-Mathieu R."/>
            <person name="Endo H."/>
            <person name="Kuwata A."/>
            <person name="Ogata H."/>
        </authorList>
    </citation>
    <scope>NUCLEOTIDE SEQUENCE</scope>
</reference>
<dbReference type="OrthoDB" id="191935at2759"/>
<evidence type="ECO:0000256" key="1">
    <source>
        <dbReference type="SAM" id="SignalP"/>
    </source>
</evidence>
<evidence type="ECO:0000313" key="2">
    <source>
        <dbReference type="EMBL" id="GMH70115.1"/>
    </source>
</evidence>
<dbReference type="Proteomes" id="UP001165082">
    <property type="component" value="Unassembled WGS sequence"/>
</dbReference>